<protein>
    <submittedName>
        <fullName evidence="4">BON domain-containing protein</fullName>
    </submittedName>
</protein>
<accession>A0A1I3CZA5</accession>
<dbReference type="Proteomes" id="UP000199548">
    <property type="component" value="Unassembled WGS sequence"/>
</dbReference>
<dbReference type="InterPro" id="IPR051686">
    <property type="entry name" value="Lipoprotein_DolP"/>
</dbReference>
<evidence type="ECO:0000259" key="3">
    <source>
        <dbReference type="PROSITE" id="PS50914"/>
    </source>
</evidence>
<feature type="region of interest" description="Disordered" evidence="1">
    <location>
        <begin position="28"/>
        <end position="58"/>
    </location>
</feature>
<keyword evidence="2" id="KW-0732">Signal</keyword>
<dbReference type="STRING" id="420953.SAMN05192543_10113"/>
<dbReference type="Pfam" id="PF04972">
    <property type="entry name" value="BON"/>
    <property type="match status" value="1"/>
</dbReference>
<dbReference type="RefSeq" id="WP_091006054.1">
    <property type="nucleotide sequence ID" value="NZ_CP041743.1"/>
</dbReference>
<gene>
    <name evidence="4" type="ORF">SAMN05192543_10113</name>
</gene>
<organism evidence="4 5">
    <name type="scientific">Paraburkholderia megapolitana</name>
    <dbReference type="NCBI Taxonomy" id="420953"/>
    <lineage>
        <taxon>Bacteria</taxon>
        <taxon>Pseudomonadati</taxon>
        <taxon>Pseudomonadota</taxon>
        <taxon>Betaproteobacteria</taxon>
        <taxon>Burkholderiales</taxon>
        <taxon>Burkholderiaceae</taxon>
        <taxon>Paraburkholderia</taxon>
    </lineage>
</organism>
<feature type="compositionally biased region" description="Low complexity" evidence="1">
    <location>
        <begin position="29"/>
        <end position="48"/>
    </location>
</feature>
<reference evidence="4 5" key="1">
    <citation type="submission" date="2016-10" db="EMBL/GenBank/DDBJ databases">
        <authorList>
            <person name="de Groot N.N."/>
        </authorList>
    </citation>
    <scope>NUCLEOTIDE SEQUENCE [LARGE SCALE GENOMIC DNA]</scope>
    <source>
        <strain evidence="4 5">LMG 23650</strain>
    </source>
</reference>
<feature type="signal peptide" evidence="2">
    <location>
        <begin position="1"/>
        <end position="24"/>
    </location>
</feature>
<dbReference type="PROSITE" id="PS50914">
    <property type="entry name" value="BON"/>
    <property type="match status" value="1"/>
</dbReference>
<sequence>MKATQAIKIVGSALVVLASLNAYAQSSDATAPAGTMAAPATTAAPGATKAEKKAVRTANRALQRKVRNALTKAGGISMANITVRARGGDVVLQGSVPEQAQSDTATQTAQGVAGVTSVKNALSIRPEGQ</sequence>
<feature type="chain" id="PRO_5011606729" evidence="2">
    <location>
        <begin position="25"/>
        <end position="129"/>
    </location>
</feature>
<dbReference type="AlphaFoldDB" id="A0A1I3CZA5"/>
<dbReference type="OrthoDB" id="9010075at2"/>
<evidence type="ECO:0000313" key="4">
    <source>
        <dbReference type="EMBL" id="SFH79599.1"/>
    </source>
</evidence>
<dbReference type="PANTHER" id="PTHR34606:SF15">
    <property type="entry name" value="BON DOMAIN-CONTAINING PROTEIN"/>
    <property type="match status" value="1"/>
</dbReference>
<feature type="domain" description="BON" evidence="3">
    <location>
        <begin position="58"/>
        <end position="126"/>
    </location>
</feature>
<dbReference type="Gene3D" id="3.30.1340.30">
    <property type="match status" value="1"/>
</dbReference>
<dbReference type="InterPro" id="IPR007055">
    <property type="entry name" value="BON_dom"/>
</dbReference>
<evidence type="ECO:0000256" key="1">
    <source>
        <dbReference type="SAM" id="MobiDB-lite"/>
    </source>
</evidence>
<keyword evidence="5" id="KW-1185">Reference proteome</keyword>
<dbReference type="PANTHER" id="PTHR34606">
    <property type="entry name" value="BON DOMAIN-CONTAINING PROTEIN"/>
    <property type="match status" value="1"/>
</dbReference>
<name>A0A1I3CZA5_9BURK</name>
<dbReference type="EMBL" id="FOQU01000001">
    <property type="protein sequence ID" value="SFH79599.1"/>
    <property type="molecule type" value="Genomic_DNA"/>
</dbReference>
<evidence type="ECO:0000256" key="2">
    <source>
        <dbReference type="SAM" id="SignalP"/>
    </source>
</evidence>
<proteinExistence type="predicted"/>
<evidence type="ECO:0000313" key="5">
    <source>
        <dbReference type="Proteomes" id="UP000199548"/>
    </source>
</evidence>